<reference evidence="9 10" key="1">
    <citation type="submission" date="2020-08" db="EMBL/GenBank/DDBJ databases">
        <authorList>
            <person name="Liu C."/>
            <person name="Sun Q."/>
        </authorList>
    </citation>
    <scope>NUCLEOTIDE SEQUENCE [LARGE SCALE GENOMIC DNA]</scope>
    <source>
        <strain evidence="9 10">NSJ-18</strain>
    </source>
</reference>
<dbReference type="InterPro" id="IPR011013">
    <property type="entry name" value="Gal_mutarotase_sf_dom"/>
</dbReference>
<dbReference type="InterPro" id="IPR008183">
    <property type="entry name" value="Aldose_1/G6P_1-epimerase"/>
</dbReference>
<proteinExistence type="inferred from homology"/>
<name>A0ABR7JSA0_9FIRM</name>
<dbReference type="PANTHER" id="PTHR10091">
    <property type="entry name" value="ALDOSE-1-EPIMERASE"/>
    <property type="match status" value="1"/>
</dbReference>
<evidence type="ECO:0000256" key="1">
    <source>
        <dbReference type="ARBA" id="ARBA00001614"/>
    </source>
</evidence>
<dbReference type="InterPro" id="IPR018052">
    <property type="entry name" value="Ald1_epimerase_CS"/>
</dbReference>
<evidence type="ECO:0000256" key="8">
    <source>
        <dbReference type="PIRNR" id="PIRNR005096"/>
    </source>
</evidence>
<organism evidence="9 10">
    <name type="scientific">Romboutsia faecis</name>
    <dbReference type="NCBI Taxonomy" id="2764597"/>
    <lineage>
        <taxon>Bacteria</taxon>
        <taxon>Bacillati</taxon>
        <taxon>Bacillota</taxon>
        <taxon>Clostridia</taxon>
        <taxon>Peptostreptococcales</taxon>
        <taxon>Peptostreptococcaceae</taxon>
        <taxon>Romboutsia</taxon>
    </lineage>
</organism>
<dbReference type="Proteomes" id="UP000609849">
    <property type="component" value="Unassembled WGS sequence"/>
</dbReference>
<keyword evidence="7 8" id="KW-0119">Carbohydrate metabolism</keyword>
<dbReference type="SUPFAM" id="SSF74650">
    <property type="entry name" value="Galactose mutarotase-like"/>
    <property type="match status" value="1"/>
</dbReference>
<evidence type="ECO:0000256" key="3">
    <source>
        <dbReference type="ARBA" id="ARBA00006206"/>
    </source>
</evidence>
<gene>
    <name evidence="9" type="ORF">H8923_12860</name>
</gene>
<comment type="caution">
    <text evidence="9">The sequence shown here is derived from an EMBL/GenBank/DDBJ whole genome shotgun (WGS) entry which is preliminary data.</text>
</comment>
<evidence type="ECO:0000313" key="10">
    <source>
        <dbReference type="Proteomes" id="UP000609849"/>
    </source>
</evidence>
<evidence type="ECO:0000256" key="4">
    <source>
        <dbReference type="ARBA" id="ARBA00013185"/>
    </source>
</evidence>
<dbReference type="InterPro" id="IPR047215">
    <property type="entry name" value="Galactose_mutarotase-like"/>
</dbReference>
<dbReference type="PIRSF" id="PIRSF005096">
    <property type="entry name" value="GALM"/>
    <property type="match status" value="1"/>
</dbReference>
<evidence type="ECO:0000313" key="9">
    <source>
        <dbReference type="EMBL" id="MBC5997657.1"/>
    </source>
</evidence>
<keyword evidence="10" id="KW-1185">Reference proteome</keyword>
<accession>A0ABR7JSA0</accession>
<dbReference type="EMBL" id="JACRWE010000006">
    <property type="protein sequence ID" value="MBC5997657.1"/>
    <property type="molecule type" value="Genomic_DNA"/>
</dbReference>
<evidence type="ECO:0000256" key="2">
    <source>
        <dbReference type="ARBA" id="ARBA00005028"/>
    </source>
</evidence>
<dbReference type="RefSeq" id="WP_153972391.1">
    <property type="nucleotide sequence ID" value="NZ_JACRWE010000006.1"/>
</dbReference>
<dbReference type="Gene3D" id="2.70.98.10">
    <property type="match status" value="1"/>
</dbReference>
<comment type="pathway">
    <text evidence="2 8">Carbohydrate metabolism; hexose metabolism.</text>
</comment>
<comment type="similarity">
    <text evidence="3 8">Belongs to the aldose epimerase family.</text>
</comment>
<dbReference type="InterPro" id="IPR014718">
    <property type="entry name" value="GH-type_carb-bd"/>
</dbReference>
<dbReference type="Pfam" id="PF01263">
    <property type="entry name" value="Aldose_epim"/>
    <property type="match status" value="1"/>
</dbReference>
<dbReference type="PANTHER" id="PTHR10091:SF0">
    <property type="entry name" value="GALACTOSE MUTAROTASE"/>
    <property type="match status" value="1"/>
</dbReference>
<sequence length="345" mass="39501">MKISKRKFGLSKDKEIVYEFKIENKNGSYITVLNYGCTLTSIVVPNKDNNLVDVCLGYNTIQEYENNDGYLGAVVGRHANRIRYGKFILNNKVYNIAINNGPNHLHGGEKGFDKYIWDYSIKENGLIFTRISKHLEEGYPGNLNVKVEYEFNNNNELTISYEAFSDSDTIVNLTNHCYFNLNGENKGSILNHYLKLNSSLYTENDKNCLPTGELLNVEDSPFDFRRCKKIGLNIEDDHDQLKNGLGYDHNFVLDSKDMLKYVGFLLGDESKIKMDIYTTCPGIQFYSGNVLSGDLGKNNTKYTKRTGLCLETQYFPNSLECTNFPSVILKKSDIYKEKTIYKFSI</sequence>
<dbReference type="PROSITE" id="PS00545">
    <property type="entry name" value="ALDOSE_1_EPIMERASE"/>
    <property type="match status" value="1"/>
</dbReference>
<evidence type="ECO:0000256" key="7">
    <source>
        <dbReference type="ARBA" id="ARBA00023277"/>
    </source>
</evidence>
<dbReference type="EC" id="5.1.3.3" evidence="4 8"/>
<dbReference type="InterPro" id="IPR015443">
    <property type="entry name" value="Aldose_1-epimerase"/>
</dbReference>
<dbReference type="NCBIfam" id="NF008277">
    <property type="entry name" value="PRK11055.1"/>
    <property type="match status" value="1"/>
</dbReference>
<protein>
    <recommendedName>
        <fullName evidence="5 8">Aldose 1-epimerase</fullName>
        <ecNumber evidence="4 8">5.1.3.3</ecNumber>
    </recommendedName>
</protein>
<comment type="catalytic activity">
    <reaction evidence="1 8">
        <text>alpha-D-glucose = beta-D-glucose</text>
        <dbReference type="Rhea" id="RHEA:10264"/>
        <dbReference type="ChEBI" id="CHEBI:15903"/>
        <dbReference type="ChEBI" id="CHEBI:17925"/>
        <dbReference type="EC" id="5.1.3.3"/>
    </reaction>
</comment>
<evidence type="ECO:0000256" key="5">
    <source>
        <dbReference type="ARBA" id="ARBA00014165"/>
    </source>
</evidence>
<evidence type="ECO:0000256" key="6">
    <source>
        <dbReference type="ARBA" id="ARBA00023235"/>
    </source>
</evidence>
<dbReference type="CDD" id="cd09019">
    <property type="entry name" value="galactose_mutarotase_like"/>
    <property type="match status" value="1"/>
</dbReference>
<keyword evidence="6 8" id="KW-0413">Isomerase</keyword>